<protein>
    <recommendedName>
        <fullName evidence="3">Molybdopterin adenylyltransferase</fullName>
        <ecNumber evidence="2">2.7.7.75</ecNumber>
    </recommendedName>
</protein>
<dbReference type="InterPro" id="IPR001453">
    <property type="entry name" value="MoaB/Mog_dom"/>
</dbReference>
<keyword evidence="4" id="KW-0501">Molybdenum cofactor biosynthesis</keyword>
<proteinExistence type="predicted"/>
<dbReference type="Pfam" id="PF00994">
    <property type="entry name" value="MoCF_biosynth"/>
    <property type="match status" value="1"/>
</dbReference>
<dbReference type="AlphaFoldDB" id="A0A1H7XGD3"/>
<dbReference type="SUPFAM" id="SSF53218">
    <property type="entry name" value="Molybdenum cofactor biosynthesis proteins"/>
    <property type="match status" value="1"/>
</dbReference>
<keyword evidence="10" id="KW-1185">Reference proteome</keyword>
<accession>A0A1H7XGD3</accession>
<evidence type="ECO:0000259" key="8">
    <source>
        <dbReference type="SMART" id="SM00852"/>
    </source>
</evidence>
<dbReference type="Proteomes" id="UP000198744">
    <property type="component" value="Unassembled WGS sequence"/>
</dbReference>
<comment type="function">
    <text evidence="6">Catalyzes the adenylation of molybdopterin as part of the biosynthesis of the molybdenum-cofactor.</text>
</comment>
<evidence type="ECO:0000313" key="9">
    <source>
        <dbReference type="EMBL" id="SEM32257.1"/>
    </source>
</evidence>
<evidence type="ECO:0000256" key="6">
    <source>
        <dbReference type="ARBA" id="ARBA00058212"/>
    </source>
</evidence>
<dbReference type="RefSeq" id="WP_093883308.1">
    <property type="nucleotide sequence ID" value="NZ_FOBS01000010.1"/>
</dbReference>
<dbReference type="STRING" id="43775.SAMN04489760_11079"/>
<dbReference type="PANTHER" id="PTHR43764:SF1">
    <property type="entry name" value="MOLYBDOPTERIN MOLYBDOTRANSFERASE"/>
    <property type="match status" value="1"/>
</dbReference>
<name>A0A1H7XGD3_9BACT</name>
<dbReference type="UniPathway" id="UPA00344"/>
<dbReference type="EMBL" id="FOBS01000010">
    <property type="protein sequence ID" value="SEM32257.1"/>
    <property type="molecule type" value="Genomic_DNA"/>
</dbReference>
<organism evidence="9 10">
    <name type="scientific">Syntrophus gentianae</name>
    <dbReference type="NCBI Taxonomy" id="43775"/>
    <lineage>
        <taxon>Bacteria</taxon>
        <taxon>Pseudomonadati</taxon>
        <taxon>Thermodesulfobacteriota</taxon>
        <taxon>Syntrophia</taxon>
        <taxon>Syntrophales</taxon>
        <taxon>Syntrophaceae</taxon>
        <taxon>Syntrophus</taxon>
    </lineage>
</organism>
<dbReference type="EC" id="2.7.7.75" evidence="2"/>
<dbReference type="InterPro" id="IPR051920">
    <property type="entry name" value="MPT_Adenylyltrnsfr/MoaC-Rel"/>
</dbReference>
<dbReference type="Gene3D" id="3.40.980.10">
    <property type="entry name" value="MoaB/Mog-like domain"/>
    <property type="match status" value="1"/>
</dbReference>
<evidence type="ECO:0000256" key="3">
    <source>
        <dbReference type="ARBA" id="ARBA00013491"/>
    </source>
</evidence>
<dbReference type="OrthoDB" id="9784492at2"/>
<gene>
    <name evidence="9" type="ORF">SAMN04489760_11079</name>
</gene>
<feature type="region of interest" description="Disordered" evidence="7">
    <location>
        <begin position="1"/>
        <end position="21"/>
    </location>
</feature>
<dbReference type="PANTHER" id="PTHR43764">
    <property type="entry name" value="MOLYBDENUM COFACTOR BIOSYNTHESIS"/>
    <property type="match status" value="1"/>
</dbReference>
<evidence type="ECO:0000313" key="10">
    <source>
        <dbReference type="Proteomes" id="UP000198744"/>
    </source>
</evidence>
<evidence type="ECO:0000256" key="7">
    <source>
        <dbReference type="SAM" id="MobiDB-lite"/>
    </source>
</evidence>
<dbReference type="InterPro" id="IPR008284">
    <property type="entry name" value="MoCF_biosynth_CS"/>
</dbReference>
<feature type="domain" description="MoaB/Mog" evidence="8">
    <location>
        <begin position="6"/>
        <end position="150"/>
    </location>
</feature>
<sequence length="164" mass="17745">MEFQAGVVTVSDKGSRGEREDLSGKEVVRMLQELSILVRETVIIPDEQDQIRQTLIDLSDKKGLDLIVTTGGTGVTPRDLTPDATLEVIDKALPGMAEAMRQESLKKTPHAMISRAVVGIRGQTLIINLPGSPRGVRENLAVVLPALKHALEKIKGDETECATP</sequence>
<dbReference type="PROSITE" id="PS01078">
    <property type="entry name" value="MOCF_BIOSYNTHESIS_1"/>
    <property type="match status" value="1"/>
</dbReference>
<dbReference type="CDD" id="cd00886">
    <property type="entry name" value="MogA_MoaB"/>
    <property type="match status" value="1"/>
</dbReference>
<dbReference type="InterPro" id="IPR036425">
    <property type="entry name" value="MoaB/Mog-like_dom_sf"/>
</dbReference>
<evidence type="ECO:0000256" key="1">
    <source>
        <dbReference type="ARBA" id="ARBA00005046"/>
    </source>
</evidence>
<comment type="pathway">
    <text evidence="1">Cofactor biosynthesis; molybdopterin biosynthesis.</text>
</comment>
<dbReference type="NCBIfam" id="NF006932">
    <property type="entry name" value="PRK09417.1"/>
    <property type="match status" value="1"/>
</dbReference>
<evidence type="ECO:0000256" key="2">
    <source>
        <dbReference type="ARBA" id="ARBA00012509"/>
    </source>
</evidence>
<dbReference type="GO" id="GO:0061598">
    <property type="term" value="F:molybdopterin adenylyltransferase activity"/>
    <property type="evidence" value="ECO:0007669"/>
    <property type="project" value="UniProtKB-EC"/>
</dbReference>
<dbReference type="NCBIfam" id="TIGR00177">
    <property type="entry name" value="molyb_syn"/>
    <property type="match status" value="1"/>
</dbReference>
<comment type="catalytic activity">
    <reaction evidence="5">
        <text>molybdopterin + ATP + H(+) = adenylyl-molybdopterin + diphosphate</text>
        <dbReference type="Rhea" id="RHEA:31331"/>
        <dbReference type="ChEBI" id="CHEBI:15378"/>
        <dbReference type="ChEBI" id="CHEBI:30616"/>
        <dbReference type="ChEBI" id="CHEBI:33019"/>
        <dbReference type="ChEBI" id="CHEBI:58698"/>
        <dbReference type="ChEBI" id="CHEBI:62727"/>
        <dbReference type="EC" id="2.7.7.75"/>
    </reaction>
</comment>
<evidence type="ECO:0000256" key="4">
    <source>
        <dbReference type="ARBA" id="ARBA00023150"/>
    </source>
</evidence>
<dbReference type="GO" id="GO:0006777">
    <property type="term" value="P:Mo-molybdopterin cofactor biosynthetic process"/>
    <property type="evidence" value="ECO:0007669"/>
    <property type="project" value="UniProtKB-KW"/>
</dbReference>
<evidence type="ECO:0000256" key="5">
    <source>
        <dbReference type="ARBA" id="ARBA00051131"/>
    </source>
</evidence>
<reference evidence="9 10" key="1">
    <citation type="submission" date="2016-10" db="EMBL/GenBank/DDBJ databases">
        <authorList>
            <person name="de Groot N.N."/>
        </authorList>
    </citation>
    <scope>NUCLEOTIDE SEQUENCE [LARGE SCALE GENOMIC DNA]</scope>
    <source>
        <strain evidence="9 10">DSM 8423</strain>
    </source>
</reference>
<dbReference type="SMART" id="SM00852">
    <property type="entry name" value="MoCF_biosynth"/>
    <property type="match status" value="1"/>
</dbReference>